<evidence type="ECO:0000256" key="3">
    <source>
        <dbReference type="ARBA" id="ARBA00022691"/>
    </source>
</evidence>
<keyword evidence="1 5" id="KW-0489">Methyltransferase</keyword>
<comment type="caution">
    <text evidence="5">Lacks conserved residue(s) required for the propagation of feature annotation.</text>
</comment>
<proteinExistence type="inferred from homology"/>
<evidence type="ECO:0000256" key="1">
    <source>
        <dbReference type="ARBA" id="ARBA00022603"/>
    </source>
</evidence>
<keyword evidence="3 5" id="KW-0949">S-adenosyl-L-methionine</keyword>
<dbReference type="InterPro" id="IPR002052">
    <property type="entry name" value="DNA_methylase_N6_adenine_CS"/>
</dbReference>
<gene>
    <name evidence="5 8" type="primary">prmC</name>
    <name evidence="8" type="ORF">KEM09_04165</name>
</gene>
<dbReference type="InterPro" id="IPR050320">
    <property type="entry name" value="N5-glutamine_MTase"/>
</dbReference>
<evidence type="ECO:0000259" key="7">
    <source>
        <dbReference type="Pfam" id="PF17827"/>
    </source>
</evidence>
<name>A0ABS5K6J8_9BACT</name>
<dbReference type="NCBIfam" id="TIGR03534">
    <property type="entry name" value="RF_mod_PrmC"/>
    <property type="match status" value="1"/>
</dbReference>
<keyword evidence="9" id="KW-1185">Reference proteome</keyword>
<dbReference type="InterPro" id="IPR004556">
    <property type="entry name" value="HemK-like"/>
</dbReference>
<dbReference type="CDD" id="cd02440">
    <property type="entry name" value="AdoMet_MTases"/>
    <property type="match status" value="1"/>
</dbReference>
<organism evidence="8 9">
    <name type="scientific">Carboxylicivirga mesophila</name>
    <dbReference type="NCBI Taxonomy" id="1166478"/>
    <lineage>
        <taxon>Bacteria</taxon>
        <taxon>Pseudomonadati</taxon>
        <taxon>Bacteroidota</taxon>
        <taxon>Bacteroidia</taxon>
        <taxon>Marinilabiliales</taxon>
        <taxon>Marinilabiliaceae</taxon>
        <taxon>Carboxylicivirga</taxon>
    </lineage>
</organism>
<dbReference type="InterPro" id="IPR029063">
    <property type="entry name" value="SAM-dependent_MTases_sf"/>
</dbReference>
<dbReference type="Gene3D" id="3.40.50.150">
    <property type="entry name" value="Vaccinia Virus protein VP39"/>
    <property type="match status" value="1"/>
</dbReference>
<feature type="domain" description="Methyltransferase small" evidence="6">
    <location>
        <begin position="112"/>
        <end position="197"/>
    </location>
</feature>
<dbReference type="Gene3D" id="1.10.8.10">
    <property type="entry name" value="DNA helicase RuvA subunit, C-terminal domain"/>
    <property type="match status" value="1"/>
</dbReference>
<comment type="similarity">
    <text evidence="5">Belongs to the protein N5-glutamine methyltransferase family. PrmC subfamily.</text>
</comment>
<dbReference type="GO" id="GO:0102559">
    <property type="term" value="F:peptide chain release factor N(5)-glutamine methyltransferase activity"/>
    <property type="evidence" value="ECO:0007669"/>
    <property type="project" value="UniProtKB-EC"/>
</dbReference>
<feature type="binding site" evidence="5">
    <location>
        <begin position="122"/>
        <end position="126"/>
    </location>
    <ligand>
        <name>S-adenosyl-L-methionine</name>
        <dbReference type="ChEBI" id="CHEBI:59789"/>
    </ligand>
</feature>
<comment type="caution">
    <text evidence="8">The sequence shown here is derived from an EMBL/GenBank/DDBJ whole genome shotgun (WGS) entry which is preliminary data.</text>
</comment>
<dbReference type="RefSeq" id="WP_212225901.1">
    <property type="nucleotide sequence ID" value="NZ_JAGUCN010000003.1"/>
</dbReference>
<dbReference type="Proteomes" id="UP000721861">
    <property type="component" value="Unassembled WGS sequence"/>
</dbReference>
<sequence>MSGTTILQYTANLLSELKGIYPDYEIKQFGRLLLQHVLEVDNTQLLLMNNDLLNEEDKHTLDTYTKQLKNHVPLQYIIGSTEFYGLSFDVNPSVLIPRPETEELVDWILKDNHQPKSLLDIGTGSGCIALSLKVHLPDTCITAWDISDKALETAAANARRLKQEVIFEKVDVLNCTSTDGQFDCIVSNPPYVRELEKAMMEANVLNYEPSTALFVSDSDPLIFYRTIAKLGTQMLAPNGYLYFEINEYLAKEMTDLLRDTGYTNIECRKDINGKDRMMKAQLT</sequence>
<evidence type="ECO:0000256" key="4">
    <source>
        <dbReference type="ARBA" id="ARBA00048391"/>
    </source>
</evidence>
<dbReference type="SUPFAM" id="SSF53335">
    <property type="entry name" value="S-adenosyl-L-methionine-dependent methyltransferases"/>
    <property type="match status" value="1"/>
</dbReference>
<feature type="binding site" evidence="5">
    <location>
        <begin position="188"/>
        <end position="191"/>
    </location>
    <ligand>
        <name>substrate</name>
    </ligand>
</feature>
<dbReference type="InterPro" id="IPR007848">
    <property type="entry name" value="Small_mtfrase_dom"/>
</dbReference>
<accession>A0ABS5K6J8</accession>
<feature type="domain" description="Release factor glutamine methyltransferase N-terminal" evidence="7">
    <location>
        <begin position="31"/>
        <end position="79"/>
    </location>
</feature>
<comment type="function">
    <text evidence="5">Methylates the class 1 translation termination release factors RF1/PrfA and RF2/PrfB on the glutamine residue of the universally conserved GGQ motif.</text>
</comment>
<dbReference type="InterPro" id="IPR019874">
    <property type="entry name" value="RF_methyltr_PrmC"/>
</dbReference>
<dbReference type="Pfam" id="PF17827">
    <property type="entry name" value="PrmC_N"/>
    <property type="match status" value="1"/>
</dbReference>
<dbReference type="Pfam" id="PF05175">
    <property type="entry name" value="MTS"/>
    <property type="match status" value="1"/>
</dbReference>
<comment type="catalytic activity">
    <reaction evidence="4 5">
        <text>L-glutaminyl-[peptide chain release factor] + S-adenosyl-L-methionine = N(5)-methyl-L-glutaminyl-[peptide chain release factor] + S-adenosyl-L-homocysteine + H(+)</text>
        <dbReference type="Rhea" id="RHEA:42896"/>
        <dbReference type="Rhea" id="RHEA-COMP:10271"/>
        <dbReference type="Rhea" id="RHEA-COMP:10272"/>
        <dbReference type="ChEBI" id="CHEBI:15378"/>
        <dbReference type="ChEBI" id="CHEBI:30011"/>
        <dbReference type="ChEBI" id="CHEBI:57856"/>
        <dbReference type="ChEBI" id="CHEBI:59789"/>
        <dbReference type="ChEBI" id="CHEBI:61891"/>
        <dbReference type="EC" id="2.1.1.297"/>
    </reaction>
</comment>
<dbReference type="PROSITE" id="PS00092">
    <property type="entry name" value="N6_MTASE"/>
    <property type="match status" value="1"/>
</dbReference>
<evidence type="ECO:0000313" key="8">
    <source>
        <dbReference type="EMBL" id="MBS2210581.1"/>
    </source>
</evidence>
<dbReference type="EMBL" id="JAGUCN010000003">
    <property type="protein sequence ID" value="MBS2210581.1"/>
    <property type="molecule type" value="Genomic_DNA"/>
</dbReference>
<feature type="binding site" evidence="5">
    <location>
        <position position="145"/>
    </location>
    <ligand>
        <name>S-adenosyl-L-methionine</name>
        <dbReference type="ChEBI" id="CHEBI:59789"/>
    </ligand>
</feature>
<dbReference type="PANTHER" id="PTHR18895">
    <property type="entry name" value="HEMK METHYLTRANSFERASE"/>
    <property type="match status" value="1"/>
</dbReference>
<dbReference type="HAMAP" id="MF_02126">
    <property type="entry name" value="RF_methyltr_PrmC"/>
    <property type="match status" value="1"/>
</dbReference>
<evidence type="ECO:0000259" key="6">
    <source>
        <dbReference type="Pfam" id="PF05175"/>
    </source>
</evidence>
<evidence type="ECO:0000256" key="2">
    <source>
        <dbReference type="ARBA" id="ARBA00022679"/>
    </source>
</evidence>
<protein>
    <recommendedName>
        <fullName evidence="5">Release factor glutamine methyltransferase</fullName>
        <shortName evidence="5">RF MTase</shortName>
        <ecNumber evidence="5">2.1.1.297</ecNumber>
    </recommendedName>
    <alternativeName>
        <fullName evidence="5">N5-glutamine methyltransferase PrmC</fullName>
    </alternativeName>
    <alternativeName>
        <fullName evidence="5">Protein-(glutamine-N5) MTase PrmC</fullName>
    </alternativeName>
    <alternativeName>
        <fullName evidence="5">Protein-glutamine N-methyltransferase PrmC</fullName>
    </alternativeName>
</protein>
<dbReference type="PANTHER" id="PTHR18895:SF74">
    <property type="entry name" value="MTRF1L RELEASE FACTOR GLUTAMINE METHYLTRANSFERASE"/>
    <property type="match status" value="1"/>
</dbReference>
<dbReference type="NCBIfam" id="TIGR00536">
    <property type="entry name" value="hemK_fam"/>
    <property type="match status" value="1"/>
</dbReference>
<feature type="binding site" evidence="5">
    <location>
        <position position="188"/>
    </location>
    <ligand>
        <name>S-adenosyl-L-methionine</name>
        <dbReference type="ChEBI" id="CHEBI:59789"/>
    </ligand>
</feature>
<evidence type="ECO:0000256" key="5">
    <source>
        <dbReference type="HAMAP-Rule" id="MF_02126"/>
    </source>
</evidence>
<dbReference type="EC" id="2.1.1.297" evidence="5"/>
<keyword evidence="2 5" id="KW-0808">Transferase</keyword>
<evidence type="ECO:0000313" key="9">
    <source>
        <dbReference type="Proteomes" id="UP000721861"/>
    </source>
</evidence>
<dbReference type="InterPro" id="IPR040758">
    <property type="entry name" value="PrmC_N"/>
</dbReference>
<reference evidence="8 9" key="1">
    <citation type="journal article" date="2014" name="Int. J. Syst. Evol. Microbiol.">
        <title>Carboxylicivirga gen. nov. in the family Marinilabiliaceae with two novel species, Carboxylicivirga mesophila sp. nov. and Carboxylicivirga taeanensis sp. nov., and reclassification of Cytophaga fermentans as Saccharicrinis fermentans gen. nov., comb. nov.</title>
        <authorList>
            <person name="Yang S.H."/>
            <person name="Seo H.S."/>
            <person name="Woo J.H."/>
            <person name="Oh H.M."/>
            <person name="Jang H."/>
            <person name="Lee J.H."/>
            <person name="Kim S.J."/>
            <person name="Kwon K.K."/>
        </authorList>
    </citation>
    <scope>NUCLEOTIDE SEQUENCE [LARGE SCALE GENOMIC DNA]</scope>
    <source>
        <strain evidence="8 9">JCM 18290</strain>
    </source>
</reference>
<dbReference type="GO" id="GO:0032259">
    <property type="term" value="P:methylation"/>
    <property type="evidence" value="ECO:0007669"/>
    <property type="project" value="UniProtKB-KW"/>
</dbReference>